<evidence type="ECO:0000256" key="2">
    <source>
        <dbReference type="ARBA" id="ARBA00022614"/>
    </source>
</evidence>
<reference evidence="11 12" key="1">
    <citation type="submission" date="2020-02" db="EMBL/GenBank/DDBJ databases">
        <authorList>
            <person name="Ma Q."/>
            <person name="Huang Y."/>
            <person name="Song X."/>
            <person name="Pei D."/>
        </authorList>
    </citation>
    <scope>NUCLEOTIDE SEQUENCE [LARGE SCALE GENOMIC DNA]</scope>
    <source>
        <strain evidence="11">Sxm20200214</strain>
        <tissue evidence="11">Leaf</tissue>
    </source>
</reference>
<evidence type="ECO:0000256" key="6">
    <source>
        <dbReference type="ARBA" id="ARBA00022840"/>
    </source>
</evidence>
<evidence type="ECO:0000259" key="8">
    <source>
        <dbReference type="Pfam" id="PF00931"/>
    </source>
</evidence>
<dbReference type="FunFam" id="1.10.10.10:FF:000322">
    <property type="entry name" value="Probable disease resistance protein At1g63360"/>
    <property type="match status" value="1"/>
</dbReference>
<proteinExistence type="inferred from homology"/>
<dbReference type="PANTHER" id="PTHR33463">
    <property type="entry name" value="NB-ARC DOMAIN-CONTAINING PROTEIN-RELATED"/>
    <property type="match status" value="1"/>
</dbReference>
<evidence type="ECO:0000259" key="9">
    <source>
        <dbReference type="Pfam" id="PF23559"/>
    </source>
</evidence>
<evidence type="ECO:0000256" key="4">
    <source>
        <dbReference type="ARBA" id="ARBA00022741"/>
    </source>
</evidence>
<protein>
    <recommendedName>
        <fullName evidence="13">Disease resistance protein</fullName>
    </recommendedName>
</protein>
<dbReference type="GO" id="GO:0005524">
    <property type="term" value="F:ATP binding"/>
    <property type="evidence" value="ECO:0007669"/>
    <property type="project" value="UniProtKB-KW"/>
</dbReference>
<dbReference type="SMART" id="SM00369">
    <property type="entry name" value="LRR_TYP"/>
    <property type="match status" value="2"/>
</dbReference>
<dbReference type="InterPro" id="IPR001611">
    <property type="entry name" value="Leu-rich_rpt"/>
</dbReference>
<name>A0A8X7V566_BRACI</name>
<dbReference type="SUPFAM" id="SSF52058">
    <property type="entry name" value="L domain-like"/>
    <property type="match status" value="1"/>
</dbReference>
<dbReference type="Pfam" id="PF23559">
    <property type="entry name" value="WHD_DRP"/>
    <property type="match status" value="1"/>
</dbReference>
<evidence type="ECO:0000256" key="1">
    <source>
        <dbReference type="ARBA" id="ARBA00008894"/>
    </source>
</evidence>
<dbReference type="Proteomes" id="UP000886595">
    <property type="component" value="Unassembled WGS sequence"/>
</dbReference>
<keyword evidence="7" id="KW-0175">Coiled coil</keyword>
<sequence length="865" mass="98876">MGNCGSFQISCDQTLDRISTFLFSKGYIGNLEENLNDLKREMKLLIAIKDEVMNKVEREERLHQQRRPTVREWFTRVEDASARFKILVSTSTAQLQNQCLCGLCSKDVCLSYKCGKSVFLLLEEVKKLKLEGCFKEVTELPPRPEVVERPTRGTVGQEEMLQTAWNRLMDTNNVGIMGLHGMGGVGKTTLFKRIHNKFAEKFDIVIWIVVSQGANISKLQEEIAQKLYLCGEGWTKKNESDKAAEIHTVLKRKKFVLMLDDIWKKVDLEAIGVPEPTRENGCKVAFTTRSKEVCVRMGDHEPMQIKCLEEDEAWELFKGKIGDEMLRRETLIEDLARKVSEKCDGLPLALSVIGETMASKTMVQEWEDAIYVLTRNAAEFSDMENDILPILKYSYDNLVDEQIKSCFLYCALFPEDEEIDKDRLIEYWICEGFMGEYQVLKSAINKGYVVLGILISANLLTRVNTEKVIMHDVVREMALWIASDLGEKKENFVVQAGVGLREVPKVKDWGAVRRMSLMGNKIQEMTCSSNCSELTTLLLQNNSLKNLSGEFIKYLKKLVVLDLSWNIISGLPDQISELTSLQYLDLSNTRIKQLPVVGFQELKKLTHLNLTATHMLFSVSGISNLSSLRSLKLHGSKVQGDVGLVKELQLLEHLQVLTINESTELALEQILGDQTLVKCIYRLHITDFQEKPFNLSLLVSMKNLREFWLTGTHACKEIDSTSPCFTNLSNVYIMKCRSIKDLTWLLFTPNLVKLYITNSDKLEEVINKEKATKLTGISPFQKLELLSLDTCPRLESIYWSPLPFPTLRRLEIRNCPKLRKLPLNATSVSRVDELSILVHPREQQTELKWEDEDTLNRFLPLILKD</sequence>
<dbReference type="InterPro" id="IPR055414">
    <property type="entry name" value="LRR_R13L4/SHOC2-like"/>
</dbReference>
<dbReference type="InterPro" id="IPR002182">
    <property type="entry name" value="NB-ARC"/>
</dbReference>
<evidence type="ECO:0000313" key="11">
    <source>
        <dbReference type="EMBL" id="KAG2302612.1"/>
    </source>
</evidence>
<dbReference type="InterPro" id="IPR058922">
    <property type="entry name" value="WHD_DRP"/>
</dbReference>
<dbReference type="EMBL" id="JAAMPC010000007">
    <property type="protein sequence ID" value="KAG2302612.1"/>
    <property type="molecule type" value="Genomic_DNA"/>
</dbReference>
<dbReference type="Pfam" id="PF23598">
    <property type="entry name" value="LRR_14"/>
    <property type="match status" value="1"/>
</dbReference>
<feature type="domain" description="Disease resistance protein winged helix" evidence="9">
    <location>
        <begin position="412"/>
        <end position="478"/>
    </location>
</feature>
<organism evidence="11 12">
    <name type="scientific">Brassica carinata</name>
    <name type="common">Ethiopian mustard</name>
    <name type="synonym">Abyssinian cabbage</name>
    <dbReference type="NCBI Taxonomy" id="52824"/>
    <lineage>
        <taxon>Eukaryota</taxon>
        <taxon>Viridiplantae</taxon>
        <taxon>Streptophyta</taxon>
        <taxon>Embryophyta</taxon>
        <taxon>Tracheophyta</taxon>
        <taxon>Spermatophyta</taxon>
        <taxon>Magnoliopsida</taxon>
        <taxon>eudicotyledons</taxon>
        <taxon>Gunneridae</taxon>
        <taxon>Pentapetalae</taxon>
        <taxon>rosids</taxon>
        <taxon>malvids</taxon>
        <taxon>Brassicales</taxon>
        <taxon>Brassicaceae</taxon>
        <taxon>Brassiceae</taxon>
        <taxon>Brassica</taxon>
    </lineage>
</organism>
<comment type="similarity">
    <text evidence="1">Belongs to the disease resistance NB-LRR family.</text>
</comment>
<dbReference type="InterPro" id="IPR003591">
    <property type="entry name" value="Leu-rich_rpt_typical-subtyp"/>
</dbReference>
<accession>A0A8X7V566</accession>
<dbReference type="InterPro" id="IPR032675">
    <property type="entry name" value="LRR_dom_sf"/>
</dbReference>
<keyword evidence="6" id="KW-0067">ATP-binding</keyword>
<dbReference type="SUPFAM" id="SSF52540">
    <property type="entry name" value="P-loop containing nucleoside triphosphate hydrolases"/>
    <property type="match status" value="1"/>
</dbReference>
<dbReference type="Gene3D" id="3.80.10.10">
    <property type="entry name" value="Ribonuclease Inhibitor"/>
    <property type="match status" value="2"/>
</dbReference>
<feature type="coiled-coil region" evidence="7">
    <location>
        <begin position="28"/>
        <end position="55"/>
    </location>
</feature>
<dbReference type="Gene3D" id="1.10.8.430">
    <property type="entry name" value="Helical domain of apoptotic protease-activating factors"/>
    <property type="match status" value="1"/>
</dbReference>
<comment type="caution">
    <text evidence="11">The sequence shown here is derived from an EMBL/GenBank/DDBJ whole genome shotgun (WGS) entry which is preliminary data.</text>
</comment>
<dbReference type="Pfam" id="PF00931">
    <property type="entry name" value="NB-ARC"/>
    <property type="match status" value="1"/>
</dbReference>
<evidence type="ECO:0000259" key="10">
    <source>
        <dbReference type="Pfam" id="PF23598"/>
    </source>
</evidence>
<keyword evidence="5" id="KW-0611">Plant defense</keyword>
<dbReference type="FunFam" id="3.40.50.300:FF:001091">
    <property type="entry name" value="Probable disease resistance protein At1g61300"/>
    <property type="match status" value="1"/>
</dbReference>
<gene>
    <name evidence="11" type="ORF">Bca52824_031263</name>
</gene>
<dbReference type="InterPro" id="IPR042197">
    <property type="entry name" value="Apaf_helical"/>
</dbReference>
<dbReference type="Gene3D" id="3.40.50.300">
    <property type="entry name" value="P-loop containing nucleotide triphosphate hydrolases"/>
    <property type="match status" value="1"/>
</dbReference>
<keyword evidence="4" id="KW-0547">Nucleotide-binding</keyword>
<dbReference type="AlphaFoldDB" id="A0A8X7V566"/>
<dbReference type="PRINTS" id="PR00364">
    <property type="entry name" value="DISEASERSIST"/>
</dbReference>
<dbReference type="InterPro" id="IPR050905">
    <property type="entry name" value="Plant_NBS-LRR"/>
</dbReference>
<keyword evidence="3" id="KW-0677">Repeat</keyword>
<dbReference type="PROSITE" id="PS51450">
    <property type="entry name" value="LRR"/>
    <property type="match status" value="1"/>
</dbReference>
<keyword evidence="2" id="KW-0433">Leucine-rich repeat</keyword>
<dbReference type="GO" id="GO:0043531">
    <property type="term" value="F:ADP binding"/>
    <property type="evidence" value="ECO:0007669"/>
    <property type="project" value="InterPro"/>
</dbReference>
<dbReference type="OrthoDB" id="664960at2759"/>
<evidence type="ECO:0000256" key="5">
    <source>
        <dbReference type="ARBA" id="ARBA00022821"/>
    </source>
</evidence>
<feature type="domain" description="NB-ARC" evidence="8">
    <location>
        <begin position="157"/>
        <end position="323"/>
    </location>
</feature>
<dbReference type="InterPro" id="IPR036388">
    <property type="entry name" value="WH-like_DNA-bd_sf"/>
</dbReference>
<dbReference type="FunFam" id="1.10.8.430:FF:000003">
    <property type="entry name" value="Probable disease resistance protein At5g66910"/>
    <property type="match status" value="1"/>
</dbReference>
<feature type="domain" description="Disease resistance R13L4/SHOC-2-like LRR" evidence="10">
    <location>
        <begin position="512"/>
        <end position="787"/>
    </location>
</feature>
<evidence type="ECO:0000256" key="7">
    <source>
        <dbReference type="SAM" id="Coils"/>
    </source>
</evidence>
<dbReference type="Gene3D" id="1.10.10.10">
    <property type="entry name" value="Winged helix-like DNA-binding domain superfamily/Winged helix DNA-binding domain"/>
    <property type="match status" value="1"/>
</dbReference>
<keyword evidence="12" id="KW-1185">Reference proteome</keyword>
<dbReference type="GO" id="GO:0006952">
    <property type="term" value="P:defense response"/>
    <property type="evidence" value="ECO:0007669"/>
    <property type="project" value="UniProtKB-KW"/>
</dbReference>
<dbReference type="InterPro" id="IPR027417">
    <property type="entry name" value="P-loop_NTPase"/>
</dbReference>
<evidence type="ECO:0000313" key="12">
    <source>
        <dbReference type="Proteomes" id="UP000886595"/>
    </source>
</evidence>
<dbReference type="PANTHER" id="PTHR33463:SF220">
    <property type="entry name" value="NB-ARC DOMAIN-CONTAINING PROTEIN"/>
    <property type="match status" value="1"/>
</dbReference>
<evidence type="ECO:0008006" key="13">
    <source>
        <dbReference type="Google" id="ProtNLM"/>
    </source>
</evidence>
<evidence type="ECO:0000256" key="3">
    <source>
        <dbReference type="ARBA" id="ARBA00022737"/>
    </source>
</evidence>